<proteinExistence type="predicted"/>
<reference evidence="1" key="1">
    <citation type="journal article" date="2023" name="Mol. Phylogenet. Evol.">
        <title>Genome-scale phylogeny and comparative genomics of the fungal order Sordariales.</title>
        <authorList>
            <person name="Hensen N."/>
            <person name="Bonometti L."/>
            <person name="Westerberg I."/>
            <person name="Brannstrom I.O."/>
            <person name="Guillou S."/>
            <person name="Cros-Aarteil S."/>
            <person name="Calhoun S."/>
            <person name="Haridas S."/>
            <person name="Kuo A."/>
            <person name="Mondo S."/>
            <person name="Pangilinan J."/>
            <person name="Riley R."/>
            <person name="LaButti K."/>
            <person name="Andreopoulos B."/>
            <person name="Lipzen A."/>
            <person name="Chen C."/>
            <person name="Yan M."/>
            <person name="Daum C."/>
            <person name="Ng V."/>
            <person name="Clum A."/>
            <person name="Steindorff A."/>
            <person name="Ohm R.A."/>
            <person name="Martin F."/>
            <person name="Silar P."/>
            <person name="Natvig D.O."/>
            <person name="Lalanne C."/>
            <person name="Gautier V."/>
            <person name="Ament-Velasquez S.L."/>
            <person name="Kruys A."/>
            <person name="Hutchinson M.I."/>
            <person name="Powell A.J."/>
            <person name="Barry K."/>
            <person name="Miller A.N."/>
            <person name="Grigoriev I.V."/>
            <person name="Debuchy R."/>
            <person name="Gladieux P."/>
            <person name="Hiltunen Thoren M."/>
            <person name="Johannesson H."/>
        </authorList>
    </citation>
    <scope>NUCLEOTIDE SEQUENCE</scope>
    <source>
        <strain evidence="1">PSN293</strain>
    </source>
</reference>
<evidence type="ECO:0000313" key="2">
    <source>
        <dbReference type="Proteomes" id="UP001301769"/>
    </source>
</evidence>
<dbReference type="Proteomes" id="UP001301769">
    <property type="component" value="Unassembled WGS sequence"/>
</dbReference>
<reference evidence="1" key="2">
    <citation type="submission" date="2023-05" db="EMBL/GenBank/DDBJ databases">
        <authorList>
            <consortium name="Lawrence Berkeley National Laboratory"/>
            <person name="Steindorff A."/>
            <person name="Hensen N."/>
            <person name="Bonometti L."/>
            <person name="Westerberg I."/>
            <person name="Brannstrom I.O."/>
            <person name="Guillou S."/>
            <person name="Cros-Aarteil S."/>
            <person name="Calhoun S."/>
            <person name="Haridas S."/>
            <person name="Kuo A."/>
            <person name="Mondo S."/>
            <person name="Pangilinan J."/>
            <person name="Riley R."/>
            <person name="Labutti K."/>
            <person name="Andreopoulos B."/>
            <person name="Lipzen A."/>
            <person name="Chen C."/>
            <person name="Yanf M."/>
            <person name="Daum C."/>
            <person name="Ng V."/>
            <person name="Clum A."/>
            <person name="Ohm R."/>
            <person name="Martin F."/>
            <person name="Silar P."/>
            <person name="Natvig D."/>
            <person name="Lalanne C."/>
            <person name="Gautier V."/>
            <person name="Ament-Velasquez S.L."/>
            <person name="Kruys A."/>
            <person name="Hutchinson M.I."/>
            <person name="Powell A.J."/>
            <person name="Barry K."/>
            <person name="Miller A.N."/>
            <person name="Grigoriev I.V."/>
            <person name="Debuchy R."/>
            <person name="Gladieux P."/>
            <person name="Thoren M.H."/>
            <person name="Johannesson H."/>
        </authorList>
    </citation>
    <scope>NUCLEOTIDE SEQUENCE</scope>
    <source>
        <strain evidence="1">PSN293</strain>
    </source>
</reference>
<comment type="caution">
    <text evidence="1">The sequence shown here is derived from an EMBL/GenBank/DDBJ whole genome shotgun (WGS) entry which is preliminary data.</text>
</comment>
<gene>
    <name evidence="1" type="ORF">QBC37DRAFT_262358</name>
</gene>
<protein>
    <submittedName>
        <fullName evidence="1">Uncharacterized protein</fullName>
    </submittedName>
</protein>
<accession>A0AAN6YA50</accession>
<sequence length="98" mass="11329">MPVPVVLATCAAVGSLITSVKSGWELRRMIKRKQEQFVAEDEAPYIFRRLRRAHREGILNDREYEDCYERFLVARAEKDLPALHRLRAHLRIAEAGAP</sequence>
<name>A0AAN6YA50_9PEZI</name>
<dbReference type="EMBL" id="MU858088">
    <property type="protein sequence ID" value="KAK4214770.1"/>
    <property type="molecule type" value="Genomic_DNA"/>
</dbReference>
<organism evidence="1 2">
    <name type="scientific">Rhypophila decipiens</name>
    <dbReference type="NCBI Taxonomy" id="261697"/>
    <lineage>
        <taxon>Eukaryota</taxon>
        <taxon>Fungi</taxon>
        <taxon>Dikarya</taxon>
        <taxon>Ascomycota</taxon>
        <taxon>Pezizomycotina</taxon>
        <taxon>Sordariomycetes</taxon>
        <taxon>Sordariomycetidae</taxon>
        <taxon>Sordariales</taxon>
        <taxon>Naviculisporaceae</taxon>
        <taxon>Rhypophila</taxon>
    </lineage>
</organism>
<evidence type="ECO:0000313" key="1">
    <source>
        <dbReference type="EMBL" id="KAK4214770.1"/>
    </source>
</evidence>
<dbReference type="AlphaFoldDB" id="A0AAN6YA50"/>
<keyword evidence="2" id="KW-1185">Reference proteome</keyword>
<feature type="non-terminal residue" evidence="1">
    <location>
        <position position="98"/>
    </location>
</feature>